<sequence length="75" mass="8718">MGQEIITIHEKIATSTHSKKSAAKLQPSAYSLSIFVRIYQHFLLEIFAFCRVLRENIPFLTFLTYLSQVILWLSD</sequence>
<dbReference type="EMBL" id="LZNA01000041">
    <property type="protein sequence ID" value="OBX79581.1"/>
    <property type="molecule type" value="Genomic_DNA"/>
</dbReference>
<dbReference type="AlphaFoldDB" id="A0A1B8QDA8"/>
<name>A0A1B8QDA8_9GAMM</name>
<evidence type="ECO:0000313" key="2">
    <source>
        <dbReference type="Proteomes" id="UP000092616"/>
    </source>
</evidence>
<evidence type="ECO:0000313" key="1">
    <source>
        <dbReference type="EMBL" id="OBX79581.1"/>
    </source>
</evidence>
<protein>
    <submittedName>
        <fullName evidence="1">Uncharacterized protein</fullName>
    </submittedName>
</protein>
<dbReference type="Proteomes" id="UP000092616">
    <property type="component" value="Unassembled WGS sequence"/>
</dbReference>
<gene>
    <name evidence="1" type="ORF">A9306_08585</name>
</gene>
<accession>A0A1B8QDA8</accession>
<proteinExistence type="predicted"/>
<organism evidence="1 2">
    <name type="scientific">Faucicola atlantae</name>
    <dbReference type="NCBI Taxonomy" id="34059"/>
    <lineage>
        <taxon>Bacteria</taxon>
        <taxon>Pseudomonadati</taxon>
        <taxon>Pseudomonadota</taxon>
        <taxon>Gammaproteobacteria</taxon>
        <taxon>Moraxellales</taxon>
        <taxon>Moraxellaceae</taxon>
        <taxon>Faucicola</taxon>
    </lineage>
</organism>
<reference evidence="1 2" key="1">
    <citation type="submission" date="2016-06" db="EMBL/GenBank/DDBJ databases">
        <title>Draft genome of Moraxella atlantae CCUG 59586.</title>
        <authorList>
            <person name="Salva-Serra F."/>
            <person name="Engstrom-Jakobsson H."/>
            <person name="Thorell K."/>
            <person name="Gonzales-Siles L."/>
            <person name="Karlsson R."/>
            <person name="Boulund F."/>
            <person name="Engstrand L."/>
            <person name="Kristiansson E."/>
            <person name="Moore E."/>
        </authorList>
    </citation>
    <scope>NUCLEOTIDE SEQUENCE [LARGE SCALE GENOMIC DNA]</scope>
    <source>
        <strain evidence="1 2">CCUG 59586</strain>
    </source>
</reference>
<dbReference type="RefSeq" id="WP_067059367.1">
    <property type="nucleotide sequence ID" value="NZ_CP171125.1"/>
</dbReference>
<keyword evidence="2" id="KW-1185">Reference proteome</keyword>
<comment type="caution">
    <text evidence="1">The sequence shown here is derived from an EMBL/GenBank/DDBJ whole genome shotgun (WGS) entry which is preliminary data.</text>
</comment>